<dbReference type="AlphaFoldDB" id="A0A841UIX7"/>
<dbReference type="EMBL" id="JACEGB010000164">
    <property type="protein sequence ID" value="MBC1190973.1"/>
    <property type="molecule type" value="Genomic_DNA"/>
</dbReference>
<keyword evidence="1" id="KW-0732">Signal</keyword>
<evidence type="ECO:0000313" key="3">
    <source>
        <dbReference type="Proteomes" id="UP000551499"/>
    </source>
</evidence>
<organism evidence="2 3">
    <name type="scientific">Microcystis aeruginosa BLCC-F108</name>
    <dbReference type="NCBI Taxonomy" id="2755317"/>
    <lineage>
        <taxon>Bacteria</taxon>
        <taxon>Bacillati</taxon>
        <taxon>Cyanobacteriota</taxon>
        <taxon>Cyanophyceae</taxon>
        <taxon>Oscillatoriophycideae</taxon>
        <taxon>Chroococcales</taxon>
        <taxon>Microcystaceae</taxon>
        <taxon>Microcystis</taxon>
    </lineage>
</organism>
<name>A0A841UIX7_MICAE</name>
<reference evidence="2 3" key="1">
    <citation type="submission" date="2020-07" db="EMBL/GenBank/DDBJ databases">
        <title>Genomes of two Microcystis aeruginosa (Cyanobacteria) strains from Florida (USA) with disparate toxicogenic potential.</title>
        <authorList>
            <person name="Lefler F.W."/>
            <person name="Barbosa M."/>
            <person name="Berthold D.E."/>
            <person name="Laughinghouse H.D. IV."/>
        </authorList>
    </citation>
    <scope>NUCLEOTIDE SEQUENCE [LARGE SCALE GENOMIC DNA]</scope>
    <source>
        <strain evidence="2 3">BLCCF108</strain>
    </source>
</reference>
<feature type="signal peptide" evidence="1">
    <location>
        <begin position="1"/>
        <end position="22"/>
    </location>
</feature>
<sequence length="201" mass="21527">MLDYRLLLCAMASVLLGQSVQAKDIEFSGGASGVDPLGHSFAFDGTTFTLSSGSGTFNPSGTDIGNAKSFSFSLTNPAVFNPDPVSVPNACPPGQYAVELQGNPLKIVCVAFGKEDEEFIRYTWQYRMLPGGVITFNDPRGAGLTAGLSKFDFTLTFPQPIDVNNFSFTAKWSDVASVPEPSLTTGLLLLGFVGLYWTKRT</sequence>
<proteinExistence type="predicted"/>
<accession>A0A841UIX7</accession>
<comment type="caution">
    <text evidence="2">The sequence shown here is derived from an EMBL/GenBank/DDBJ whole genome shotgun (WGS) entry which is preliminary data.</text>
</comment>
<feature type="chain" id="PRO_5032583078" description="PEP-CTERM protein-sorting domain-containing protein" evidence="1">
    <location>
        <begin position="23"/>
        <end position="201"/>
    </location>
</feature>
<dbReference type="Proteomes" id="UP000551499">
    <property type="component" value="Unassembled WGS sequence"/>
</dbReference>
<protein>
    <recommendedName>
        <fullName evidence="4">PEP-CTERM protein-sorting domain-containing protein</fullName>
    </recommendedName>
</protein>
<evidence type="ECO:0000313" key="2">
    <source>
        <dbReference type="EMBL" id="MBC1190973.1"/>
    </source>
</evidence>
<evidence type="ECO:0008006" key="4">
    <source>
        <dbReference type="Google" id="ProtNLM"/>
    </source>
</evidence>
<dbReference type="RefSeq" id="WP_185237280.1">
    <property type="nucleotide sequence ID" value="NZ_JACEGB010000164.1"/>
</dbReference>
<evidence type="ECO:0000256" key="1">
    <source>
        <dbReference type="SAM" id="SignalP"/>
    </source>
</evidence>
<gene>
    <name evidence="2" type="ORF">H0902_09185</name>
</gene>